<sequence>MTWGTGRGAPLRWVGPEADDTMEDIMKKGMNPEAVDQMATAMTESGETVRNLFEQTASRVEGFDWTGEDRDRYVSEFRDGLGALTEQVVSRAGELAERARANAQAQRGASS</sequence>
<evidence type="ECO:0000313" key="3">
    <source>
        <dbReference type="Proteomes" id="UP000254236"/>
    </source>
</evidence>
<evidence type="ECO:0000313" key="4">
    <source>
        <dbReference type="Proteomes" id="UP000282185"/>
    </source>
</evidence>
<dbReference type="EMBL" id="CP031356">
    <property type="protein sequence ID" value="AXK45591.1"/>
    <property type="molecule type" value="Genomic_DNA"/>
</dbReference>
<evidence type="ECO:0008006" key="5">
    <source>
        <dbReference type="Google" id="ProtNLM"/>
    </source>
</evidence>
<keyword evidence="3" id="KW-1185">Reference proteome</keyword>
<evidence type="ECO:0000313" key="1">
    <source>
        <dbReference type="EMBL" id="AXK45591.1"/>
    </source>
</evidence>
<evidence type="ECO:0000313" key="2">
    <source>
        <dbReference type="EMBL" id="RRR21038.1"/>
    </source>
</evidence>
<accession>A0A345YNT9</accession>
<dbReference type="Proteomes" id="UP000282185">
    <property type="component" value="Unassembled WGS sequence"/>
</dbReference>
<dbReference type="OrthoDB" id="4794112at2"/>
<dbReference type="KEGG" id="bsau:DWV08_08180"/>
<reference evidence="2 4" key="2">
    <citation type="submission" date="2018-08" db="EMBL/GenBank/DDBJ databases">
        <title>Brachybacterium saurashtrense DSM 23186.</title>
        <authorList>
            <person name="Li Y."/>
        </authorList>
    </citation>
    <scope>NUCLEOTIDE SEQUENCE [LARGE SCALE GENOMIC DNA]</scope>
    <source>
        <strain evidence="2 4">DSM 23186</strain>
    </source>
</reference>
<proteinExistence type="predicted"/>
<dbReference type="Proteomes" id="UP000254236">
    <property type="component" value="Chromosome"/>
</dbReference>
<dbReference type="AlphaFoldDB" id="A0A345YNT9"/>
<organism evidence="2 4">
    <name type="scientific">Brachybacterium saurashtrense</name>
    <dbReference type="NCBI Taxonomy" id="556288"/>
    <lineage>
        <taxon>Bacteria</taxon>
        <taxon>Bacillati</taxon>
        <taxon>Actinomycetota</taxon>
        <taxon>Actinomycetes</taxon>
        <taxon>Micrococcales</taxon>
        <taxon>Dermabacteraceae</taxon>
        <taxon>Brachybacterium</taxon>
    </lineage>
</organism>
<dbReference type="EMBL" id="QSWH01000010">
    <property type="protein sequence ID" value="RRR21038.1"/>
    <property type="molecule type" value="Genomic_DNA"/>
</dbReference>
<dbReference type="Gene3D" id="1.10.287.1060">
    <property type="entry name" value="ESAT-6-like"/>
    <property type="match status" value="1"/>
</dbReference>
<protein>
    <recommendedName>
        <fullName evidence="5">WXG100 family type VII secretion target</fullName>
    </recommendedName>
</protein>
<reference evidence="1 3" key="1">
    <citation type="submission" date="2018-07" db="EMBL/GenBank/DDBJ databases">
        <title>Brachybacterium saurashtrense DSM 23186 genome sequence.</title>
        <authorList>
            <person name="Guo L."/>
        </authorList>
    </citation>
    <scope>NUCLEOTIDE SEQUENCE [LARGE SCALE GENOMIC DNA]</scope>
    <source>
        <strain evidence="1 3">DSM 23186</strain>
    </source>
</reference>
<gene>
    <name evidence="1" type="ORF">DWV08_08180</name>
    <name evidence="2" type="ORF">DXU92_15170</name>
</gene>
<name>A0A345YNT9_9MICO</name>